<dbReference type="RefSeq" id="WP_081906098.1">
    <property type="nucleotide sequence ID" value="NZ_JPNB01000003.1"/>
</dbReference>
<evidence type="ECO:0000259" key="1">
    <source>
        <dbReference type="PROSITE" id="PS50943"/>
    </source>
</evidence>
<name>A0A4R1QL49_9FIRM</name>
<sequence length="53" mass="5566">MKINLHELRIKNGLTVRGLANISGVGAGTISKIERGNMNPSLLTICRLCCAGG</sequence>
<dbReference type="OrthoDB" id="428540at2"/>
<dbReference type="InterPro" id="IPR001387">
    <property type="entry name" value="Cro/C1-type_HTH"/>
</dbReference>
<dbReference type="SUPFAM" id="SSF47413">
    <property type="entry name" value="lambda repressor-like DNA-binding domains"/>
    <property type="match status" value="1"/>
</dbReference>
<evidence type="ECO:0000313" key="2">
    <source>
        <dbReference type="EMBL" id="TCL54409.1"/>
    </source>
</evidence>
<dbReference type="CDD" id="cd00093">
    <property type="entry name" value="HTH_XRE"/>
    <property type="match status" value="1"/>
</dbReference>
<keyword evidence="2" id="KW-0238">DNA-binding</keyword>
<dbReference type="PROSITE" id="PS50943">
    <property type="entry name" value="HTH_CROC1"/>
    <property type="match status" value="1"/>
</dbReference>
<organism evidence="2 3">
    <name type="scientific">Kineothrix alysoides</name>
    <dbReference type="NCBI Taxonomy" id="1469948"/>
    <lineage>
        <taxon>Bacteria</taxon>
        <taxon>Bacillati</taxon>
        <taxon>Bacillota</taxon>
        <taxon>Clostridia</taxon>
        <taxon>Lachnospirales</taxon>
        <taxon>Lachnospiraceae</taxon>
        <taxon>Kineothrix</taxon>
    </lineage>
</organism>
<dbReference type="STRING" id="1469948.GCA_000732725_04137"/>
<dbReference type="Proteomes" id="UP000295718">
    <property type="component" value="Unassembled WGS sequence"/>
</dbReference>
<reference evidence="2 3" key="1">
    <citation type="submission" date="2019-03" db="EMBL/GenBank/DDBJ databases">
        <title>Genomic Encyclopedia of Type Strains, Phase IV (KMG-IV): sequencing the most valuable type-strain genomes for metagenomic binning, comparative biology and taxonomic classification.</title>
        <authorList>
            <person name="Goeker M."/>
        </authorList>
    </citation>
    <scope>NUCLEOTIDE SEQUENCE [LARGE SCALE GENOMIC DNA]</scope>
    <source>
        <strain evidence="2 3">DSM 100556</strain>
    </source>
</reference>
<proteinExistence type="predicted"/>
<evidence type="ECO:0000313" key="3">
    <source>
        <dbReference type="Proteomes" id="UP000295718"/>
    </source>
</evidence>
<dbReference type="Pfam" id="PF01381">
    <property type="entry name" value="HTH_3"/>
    <property type="match status" value="1"/>
</dbReference>
<feature type="domain" description="HTH cro/C1-type" evidence="1">
    <location>
        <begin position="5"/>
        <end position="49"/>
    </location>
</feature>
<dbReference type="EMBL" id="SLUO01000020">
    <property type="protein sequence ID" value="TCL54409.1"/>
    <property type="molecule type" value="Genomic_DNA"/>
</dbReference>
<comment type="caution">
    <text evidence="2">The sequence shown here is derived from an EMBL/GenBank/DDBJ whole genome shotgun (WGS) entry which is preliminary data.</text>
</comment>
<gene>
    <name evidence="2" type="ORF">EDD76_1205</name>
</gene>
<dbReference type="GO" id="GO:0003677">
    <property type="term" value="F:DNA binding"/>
    <property type="evidence" value="ECO:0007669"/>
    <property type="project" value="UniProtKB-KW"/>
</dbReference>
<dbReference type="InterPro" id="IPR010982">
    <property type="entry name" value="Lambda_DNA-bd_dom_sf"/>
</dbReference>
<accession>A0A4R1QL49</accession>
<dbReference type="AlphaFoldDB" id="A0A4R1QL49"/>
<keyword evidence="3" id="KW-1185">Reference proteome</keyword>
<dbReference type="Gene3D" id="1.10.260.40">
    <property type="entry name" value="lambda repressor-like DNA-binding domains"/>
    <property type="match status" value="1"/>
</dbReference>
<protein>
    <submittedName>
        <fullName evidence="2">DNA-binding XRE family transcriptional regulator</fullName>
    </submittedName>
</protein>